<keyword evidence="3" id="KW-1185">Reference proteome</keyword>
<dbReference type="RefSeq" id="WP_142704772.1">
    <property type="nucleotide sequence ID" value="NZ_VIRS01000007.1"/>
</dbReference>
<feature type="compositionally biased region" description="Polar residues" evidence="1">
    <location>
        <begin position="63"/>
        <end position="73"/>
    </location>
</feature>
<protein>
    <recommendedName>
        <fullName evidence="4">DUF2914 domain-containing protein</fullName>
    </recommendedName>
</protein>
<dbReference type="OrthoDB" id="3535880at2"/>
<dbReference type="EMBL" id="VIRS01000007">
    <property type="protein sequence ID" value="TQS44790.1"/>
    <property type="molecule type" value="Genomic_DNA"/>
</dbReference>
<dbReference type="Proteomes" id="UP000317982">
    <property type="component" value="Unassembled WGS sequence"/>
</dbReference>
<organism evidence="2 3">
    <name type="scientific">Cryptosporangium phraense</name>
    <dbReference type="NCBI Taxonomy" id="2593070"/>
    <lineage>
        <taxon>Bacteria</taxon>
        <taxon>Bacillati</taxon>
        <taxon>Actinomycetota</taxon>
        <taxon>Actinomycetes</taxon>
        <taxon>Cryptosporangiales</taxon>
        <taxon>Cryptosporangiaceae</taxon>
        <taxon>Cryptosporangium</taxon>
    </lineage>
</organism>
<dbReference type="AlphaFoldDB" id="A0A545ATX6"/>
<reference evidence="2 3" key="1">
    <citation type="submission" date="2019-07" db="EMBL/GenBank/DDBJ databases">
        <title>Cryptosporangium phraense sp. nov., isolated from plant litter.</title>
        <authorList>
            <person name="Suriyachadkun C."/>
        </authorList>
    </citation>
    <scope>NUCLEOTIDE SEQUENCE [LARGE SCALE GENOMIC DNA]</scope>
    <source>
        <strain evidence="2 3">A-T 5661</strain>
    </source>
</reference>
<gene>
    <name evidence="2" type="ORF">FL583_12585</name>
</gene>
<comment type="caution">
    <text evidence="2">The sequence shown here is derived from an EMBL/GenBank/DDBJ whole genome shotgun (WGS) entry which is preliminary data.</text>
</comment>
<proteinExistence type="predicted"/>
<evidence type="ECO:0000256" key="1">
    <source>
        <dbReference type="SAM" id="MobiDB-lite"/>
    </source>
</evidence>
<dbReference type="InParanoid" id="A0A545ATX6"/>
<sequence length="128" mass="13533">MPTPTAVADRCPPDARIDGLQQRTGAGDGAALAAMFFPTAPELHAGTEIKIVWRMTGRGALTMSATGPDQGRTTPAWGPEPHGGSNFDAPGDEWGTGWVFPTPGCWTVHARRTEGTARLTVRVAPRAR</sequence>
<accession>A0A545ATX6</accession>
<evidence type="ECO:0000313" key="2">
    <source>
        <dbReference type="EMBL" id="TQS44790.1"/>
    </source>
</evidence>
<name>A0A545ATX6_9ACTN</name>
<evidence type="ECO:0008006" key="4">
    <source>
        <dbReference type="Google" id="ProtNLM"/>
    </source>
</evidence>
<feature type="region of interest" description="Disordered" evidence="1">
    <location>
        <begin position="62"/>
        <end position="94"/>
    </location>
</feature>
<evidence type="ECO:0000313" key="3">
    <source>
        <dbReference type="Proteomes" id="UP000317982"/>
    </source>
</evidence>